<proteinExistence type="inferred from homology"/>
<dbReference type="Gene3D" id="3.40.50.300">
    <property type="entry name" value="P-loop containing nucleotide triphosphate hydrolases"/>
    <property type="match status" value="1"/>
</dbReference>
<dbReference type="InParanoid" id="A0A7J8F8P0"/>
<evidence type="ECO:0000259" key="5">
    <source>
        <dbReference type="PROSITE" id="PS51886"/>
    </source>
</evidence>
<keyword evidence="7" id="KW-1185">Reference proteome</keyword>
<dbReference type="PROSITE" id="PS51886">
    <property type="entry name" value="TLDC"/>
    <property type="match status" value="1"/>
</dbReference>
<reference evidence="6 7" key="1">
    <citation type="journal article" date="2020" name="Nature">
        <title>Six reference-quality genomes reveal evolution of bat adaptations.</title>
        <authorList>
            <person name="Jebb D."/>
            <person name="Huang Z."/>
            <person name="Pippel M."/>
            <person name="Hughes G.M."/>
            <person name="Lavrichenko K."/>
            <person name="Devanna P."/>
            <person name="Winkler S."/>
            <person name="Jermiin L.S."/>
            <person name="Skirmuntt E.C."/>
            <person name="Katzourakis A."/>
            <person name="Burkitt-Gray L."/>
            <person name="Ray D.A."/>
            <person name="Sullivan K.A.M."/>
            <person name="Roscito J.G."/>
            <person name="Kirilenko B.M."/>
            <person name="Davalos L.M."/>
            <person name="Corthals A.P."/>
            <person name="Power M.L."/>
            <person name="Jones G."/>
            <person name="Ransome R.D."/>
            <person name="Dechmann D.K.N."/>
            <person name="Locatelli A.G."/>
            <person name="Puechmaille S.J."/>
            <person name="Fedrigo O."/>
            <person name="Jarvis E.D."/>
            <person name="Hiller M."/>
            <person name="Vernes S.C."/>
            <person name="Myers E.W."/>
            <person name="Teeling E.C."/>
        </authorList>
    </citation>
    <scope>NUCLEOTIDE SEQUENCE [LARGE SCALE GENOMIC DNA]</scope>
    <source>
        <strain evidence="6">MMolMol1</strain>
        <tissue evidence="6">Muscle</tissue>
    </source>
</reference>
<evidence type="ECO:0000256" key="1">
    <source>
        <dbReference type="ARBA" id="ARBA00004496"/>
    </source>
</evidence>
<sequence length="452" mass="50935">MAVTTRLTWNEEKGLQRLLGNVSLSLLYKSSVHGCSIKDMLERCTLQGSTVTVIYLDKIIIGAFILGHYPQEDRDFEKQTSSFHFLFKKNTTEITTAFLNTAPKITSEELTFYSSGYNKIFSLTPHKCHFFLATLLAKILKVRPGVFGYLECEVFRVEGIKDDGGYIRRITGATERRSTLLAELRNYKPYADLVSEIHILLLGPVGSGKSSFINSVKSVFRGHMTRQAAVGSDITSITELYRIYSIKDGKDGTSLPFMLCDTMGLDEKEGVGLCVDDIPHILKGCMPDRYHFNPQKPITSRHPNFTSPSLGDRIHCVAYVLDINCINNLTSEMVVKLKQVKEEVLNSGVAQVALLTKVENYHEVLQDNFLNMKKSVTSQSQIMEVQKILNIPIYNILLVDNYASDWEPDPLKDILILSVLKQMLQAVDDYLEDLPPQRTDEVARVSQLSICD</sequence>
<evidence type="ECO:0000313" key="7">
    <source>
        <dbReference type="Proteomes" id="UP000550707"/>
    </source>
</evidence>
<dbReference type="InterPro" id="IPR006571">
    <property type="entry name" value="TLDc_dom"/>
</dbReference>
<dbReference type="FunFam" id="3.40.50.300:FF:001534">
    <property type="entry name" value="Interferon induced protein 44 like"/>
    <property type="match status" value="1"/>
</dbReference>
<comment type="similarity">
    <text evidence="2">Belongs to the IFI44 family.</text>
</comment>
<dbReference type="FunCoup" id="A0A7J8F8P0">
    <property type="interactions" value="68"/>
</dbReference>
<gene>
    <name evidence="6" type="ORF">HJG59_006621</name>
</gene>
<dbReference type="GO" id="GO:0009615">
    <property type="term" value="P:response to virus"/>
    <property type="evidence" value="ECO:0007669"/>
    <property type="project" value="UniProtKB-ARBA"/>
</dbReference>
<dbReference type="AlphaFoldDB" id="A0A7J8F8P0"/>
<evidence type="ECO:0000256" key="2">
    <source>
        <dbReference type="ARBA" id="ARBA00009243"/>
    </source>
</evidence>
<organism evidence="6 7">
    <name type="scientific">Molossus molossus</name>
    <name type="common">Pallas' mastiff bat</name>
    <name type="synonym">Vespertilio molossus</name>
    <dbReference type="NCBI Taxonomy" id="27622"/>
    <lineage>
        <taxon>Eukaryota</taxon>
        <taxon>Metazoa</taxon>
        <taxon>Chordata</taxon>
        <taxon>Craniata</taxon>
        <taxon>Vertebrata</taxon>
        <taxon>Euteleostomi</taxon>
        <taxon>Mammalia</taxon>
        <taxon>Eutheria</taxon>
        <taxon>Laurasiatheria</taxon>
        <taxon>Chiroptera</taxon>
        <taxon>Yangochiroptera</taxon>
        <taxon>Molossidae</taxon>
        <taxon>Molossus</taxon>
    </lineage>
</organism>
<dbReference type="PANTHER" id="PTHR14241">
    <property type="entry name" value="INTERFERON-INDUCED PROTEIN 44"/>
    <property type="match status" value="1"/>
</dbReference>
<feature type="domain" description="TLDc" evidence="5">
    <location>
        <begin position="1"/>
        <end position="158"/>
    </location>
</feature>
<dbReference type="InterPro" id="IPR027417">
    <property type="entry name" value="P-loop_NTPase"/>
</dbReference>
<accession>A0A7J8F8P0</accession>
<dbReference type="Pfam" id="PF07534">
    <property type="entry name" value="TLD"/>
    <property type="match status" value="1"/>
</dbReference>
<evidence type="ECO:0000256" key="3">
    <source>
        <dbReference type="ARBA" id="ARBA00022490"/>
    </source>
</evidence>
<keyword evidence="3" id="KW-0963">Cytoplasm</keyword>
<dbReference type="PANTHER" id="PTHR14241:SF2">
    <property type="entry name" value="INTERFERON-INDUCED PROTEIN 44-LIKE"/>
    <property type="match status" value="1"/>
</dbReference>
<dbReference type="SUPFAM" id="SSF52540">
    <property type="entry name" value="P-loop containing nucleoside triphosphate hydrolases"/>
    <property type="match status" value="1"/>
</dbReference>
<comment type="subcellular location">
    <subcellularLocation>
        <location evidence="1">Cytoplasm</location>
    </subcellularLocation>
</comment>
<dbReference type="EMBL" id="JACASF010000012">
    <property type="protein sequence ID" value="KAF6443986.1"/>
    <property type="molecule type" value="Genomic_DNA"/>
</dbReference>
<dbReference type="GO" id="GO:0006955">
    <property type="term" value="P:immune response"/>
    <property type="evidence" value="ECO:0007669"/>
    <property type="project" value="TreeGrafter"/>
</dbReference>
<dbReference type="GO" id="GO:0005737">
    <property type="term" value="C:cytoplasm"/>
    <property type="evidence" value="ECO:0007669"/>
    <property type="project" value="UniProtKB-SubCell"/>
</dbReference>
<name>A0A7J8F8P0_MOLMO</name>
<dbReference type="OrthoDB" id="25620at2759"/>
<protein>
    <recommendedName>
        <fullName evidence="4">Interferon-induced protein 44-like</fullName>
    </recommendedName>
</protein>
<evidence type="ECO:0000256" key="4">
    <source>
        <dbReference type="ARBA" id="ARBA00071720"/>
    </source>
</evidence>
<dbReference type="Proteomes" id="UP000550707">
    <property type="component" value="Unassembled WGS sequence"/>
</dbReference>
<evidence type="ECO:0000313" key="6">
    <source>
        <dbReference type="EMBL" id="KAF6443986.1"/>
    </source>
</evidence>
<comment type="caution">
    <text evidence="6">The sequence shown here is derived from an EMBL/GenBank/DDBJ whole genome shotgun (WGS) entry which is preliminary data.</text>
</comment>